<proteinExistence type="predicted"/>
<keyword evidence="3" id="KW-1185">Reference proteome</keyword>
<evidence type="ECO:0000259" key="1">
    <source>
        <dbReference type="Pfam" id="PF01882"/>
    </source>
</evidence>
<evidence type="ECO:0000313" key="2">
    <source>
        <dbReference type="EMBL" id="AWB28138.1"/>
    </source>
</evidence>
<reference evidence="2 3" key="1">
    <citation type="submission" date="2018-04" db="EMBL/GenBank/DDBJ databases">
        <title>Halococcoides cellulosivorans gen. nov., sp. nov., an extremely halophilic cellulose-utilizing haloarchaeon from hypersaline lakes.</title>
        <authorList>
            <person name="Sorokin D.Y."/>
            <person name="Toshchakov S.V."/>
            <person name="Samarov N.I."/>
            <person name="Korzhenkov A."/>
            <person name="Kublanov I.V."/>
        </authorList>
    </citation>
    <scope>NUCLEOTIDE SEQUENCE [LARGE SCALE GENOMIC DNA]</scope>
    <source>
        <strain evidence="2 3">HArcel1</strain>
    </source>
</reference>
<dbReference type="PANTHER" id="PTHR33608:SF6">
    <property type="entry name" value="BLL2464 PROTEIN"/>
    <property type="match status" value="1"/>
</dbReference>
<dbReference type="GeneID" id="36512980"/>
<sequence length="424" mass="44303">MSAPTDRWRAAVAATALLATAGAVAGHAGLLVAALLPLGALAGSRLGTGPDPALGVRREIDPTPAPPGRPVAVRLVVENRGDRRLRDVRVIDGVPADLAALSGSPRAATTLDPGETALVSYDLAARRGTHTFDPPTIHCRSVGAGRRATLTPAVAGDDRLDCRIDAGAPPIDDEGALAGGQRSTDDPGGGLEFHSVREYHPEDPADRIDWRHYAKRDDLATVNYRRRTGATVVIVVDARESTRVAAGPGRPTAVELSAYAATRATSDLLAGGNEISVAVIGVDGPDADGLHWLDPGRGADHRARAIDRFQAAADAESAGPVDDQIARIASLAPPRAQLLVFSPLLDDRLVDALATWGAHDFSRTLCSPDVLTHNTVTGTLARVRRQSRLARCQAAGVRTVDWKRGTPLAVVLQQAFASEPGGGN</sequence>
<protein>
    <submittedName>
        <fullName evidence="2">DUF58 domain-containing protein</fullName>
    </submittedName>
</protein>
<dbReference type="KEGG" id="harc:HARCEL1_10695"/>
<name>A0A2R4X2W5_9EURY</name>
<dbReference type="PANTHER" id="PTHR33608">
    <property type="entry name" value="BLL2464 PROTEIN"/>
    <property type="match status" value="1"/>
</dbReference>
<dbReference type="AlphaFoldDB" id="A0A2R4X2W5"/>
<organism evidence="2 3">
    <name type="scientific">Halococcoides cellulosivorans</name>
    <dbReference type="NCBI Taxonomy" id="1679096"/>
    <lineage>
        <taxon>Archaea</taxon>
        <taxon>Methanobacteriati</taxon>
        <taxon>Methanobacteriota</taxon>
        <taxon>Stenosarchaea group</taxon>
        <taxon>Halobacteria</taxon>
        <taxon>Halobacteriales</taxon>
        <taxon>Haloarculaceae</taxon>
        <taxon>Halococcoides</taxon>
    </lineage>
</organism>
<dbReference type="RefSeq" id="WP_108383349.1">
    <property type="nucleotide sequence ID" value="NZ_CP028858.1"/>
</dbReference>
<dbReference type="EMBL" id="CP028858">
    <property type="protein sequence ID" value="AWB28138.1"/>
    <property type="molecule type" value="Genomic_DNA"/>
</dbReference>
<evidence type="ECO:0000313" key="3">
    <source>
        <dbReference type="Proteomes" id="UP000244727"/>
    </source>
</evidence>
<accession>A0A2R4X2W5</accession>
<feature type="domain" description="DUF58" evidence="1">
    <location>
        <begin position="195"/>
        <end position="357"/>
    </location>
</feature>
<gene>
    <name evidence="2" type="ORF">HARCEL1_10695</name>
</gene>
<dbReference type="Proteomes" id="UP000244727">
    <property type="component" value="Chromosome"/>
</dbReference>
<dbReference type="Pfam" id="PF01882">
    <property type="entry name" value="DUF58"/>
    <property type="match status" value="1"/>
</dbReference>
<dbReference type="InterPro" id="IPR002881">
    <property type="entry name" value="DUF58"/>
</dbReference>